<dbReference type="PROSITE" id="PS00018">
    <property type="entry name" value="EF_HAND_1"/>
    <property type="match status" value="1"/>
</dbReference>
<sequence length="83" mass="9641">MHMTSEEFKKHLLNTFDKDNDGRLNAEELRALKTKDAGFFTRLKEAWDLYWADKNGNGFIDDDTEFKRLEGFAKPLGITLVKS</sequence>
<dbReference type="InterPro" id="IPR011992">
    <property type="entry name" value="EF-hand-dom_pair"/>
</dbReference>
<dbReference type="InterPro" id="IPR018247">
    <property type="entry name" value="EF_Hand_1_Ca_BS"/>
</dbReference>
<gene>
    <name evidence="3" type="ORF">RJ641_029126</name>
</gene>
<dbReference type="PROSITE" id="PS50222">
    <property type="entry name" value="EF_HAND_2"/>
    <property type="match status" value="1"/>
</dbReference>
<dbReference type="EMBL" id="JBAMMX010000005">
    <property type="protein sequence ID" value="KAK6939595.1"/>
    <property type="molecule type" value="Genomic_DNA"/>
</dbReference>
<evidence type="ECO:0000313" key="3">
    <source>
        <dbReference type="EMBL" id="KAK6939595.1"/>
    </source>
</evidence>
<keyword evidence="1" id="KW-0106">Calcium</keyword>
<dbReference type="Pfam" id="PF13202">
    <property type="entry name" value="EF-hand_5"/>
    <property type="match status" value="1"/>
</dbReference>
<evidence type="ECO:0000313" key="4">
    <source>
        <dbReference type="Proteomes" id="UP001370490"/>
    </source>
</evidence>
<dbReference type="Gene3D" id="1.10.238.10">
    <property type="entry name" value="EF-hand"/>
    <property type="match status" value="1"/>
</dbReference>
<comment type="caution">
    <text evidence="3">The sequence shown here is derived from an EMBL/GenBank/DDBJ whole genome shotgun (WGS) entry which is preliminary data.</text>
</comment>
<protein>
    <submittedName>
        <fullName evidence="3">EF-hand domain</fullName>
    </submittedName>
</protein>
<dbReference type="AlphaFoldDB" id="A0AAN8VSX5"/>
<dbReference type="InterPro" id="IPR002048">
    <property type="entry name" value="EF_hand_dom"/>
</dbReference>
<proteinExistence type="predicted"/>
<accession>A0AAN8VSX5</accession>
<dbReference type="Proteomes" id="UP001370490">
    <property type="component" value="Unassembled WGS sequence"/>
</dbReference>
<name>A0AAN8VSX5_9MAGN</name>
<dbReference type="SUPFAM" id="SSF47473">
    <property type="entry name" value="EF-hand"/>
    <property type="match status" value="1"/>
</dbReference>
<organism evidence="3 4">
    <name type="scientific">Dillenia turbinata</name>
    <dbReference type="NCBI Taxonomy" id="194707"/>
    <lineage>
        <taxon>Eukaryota</taxon>
        <taxon>Viridiplantae</taxon>
        <taxon>Streptophyta</taxon>
        <taxon>Embryophyta</taxon>
        <taxon>Tracheophyta</taxon>
        <taxon>Spermatophyta</taxon>
        <taxon>Magnoliopsida</taxon>
        <taxon>eudicotyledons</taxon>
        <taxon>Gunneridae</taxon>
        <taxon>Pentapetalae</taxon>
        <taxon>Dilleniales</taxon>
        <taxon>Dilleniaceae</taxon>
        <taxon>Dillenia</taxon>
    </lineage>
</organism>
<keyword evidence="4" id="KW-1185">Reference proteome</keyword>
<evidence type="ECO:0000259" key="2">
    <source>
        <dbReference type="PROSITE" id="PS50222"/>
    </source>
</evidence>
<reference evidence="3 4" key="1">
    <citation type="submission" date="2023-12" db="EMBL/GenBank/DDBJ databases">
        <title>A high-quality genome assembly for Dillenia turbinata (Dilleniales).</title>
        <authorList>
            <person name="Chanderbali A."/>
        </authorList>
    </citation>
    <scope>NUCLEOTIDE SEQUENCE [LARGE SCALE GENOMIC DNA]</scope>
    <source>
        <strain evidence="3">LSX21</strain>
        <tissue evidence="3">Leaf</tissue>
    </source>
</reference>
<feature type="domain" description="EF-hand" evidence="2">
    <location>
        <begin position="4"/>
        <end position="39"/>
    </location>
</feature>
<dbReference type="GO" id="GO:0005509">
    <property type="term" value="F:calcium ion binding"/>
    <property type="evidence" value="ECO:0007669"/>
    <property type="project" value="InterPro"/>
</dbReference>
<evidence type="ECO:0000256" key="1">
    <source>
        <dbReference type="ARBA" id="ARBA00022837"/>
    </source>
</evidence>